<dbReference type="EMBL" id="AAGQTM010000020">
    <property type="protein sequence ID" value="EBQ9796033.1"/>
    <property type="molecule type" value="Genomic_DNA"/>
</dbReference>
<protein>
    <submittedName>
        <fullName evidence="1">Uncharacterized protein</fullName>
    </submittedName>
</protein>
<gene>
    <name evidence="1" type="ORF">DM035_17950</name>
</gene>
<dbReference type="AlphaFoldDB" id="A0A5U6MDD8"/>
<evidence type="ECO:0000313" key="1">
    <source>
        <dbReference type="EMBL" id="EBQ9796033.1"/>
    </source>
</evidence>
<proteinExistence type="predicted"/>
<name>A0A5U6MDD8_SALET</name>
<accession>A0A5U6MDD8</accession>
<reference evidence="1" key="1">
    <citation type="submission" date="2018-06" db="EMBL/GenBank/DDBJ databases">
        <authorList>
            <person name="Ashton P.M."/>
            <person name="Dallman T."/>
            <person name="Nair S."/>
            <person name="De Pinna E."/>
            <person name="Peters T."/>
            <person name="Grant K."/>
        </authorList>
    </citation>
    <scope>NUCLEOTIDE SEQUENCE</scope>
    <source>
        <strain evidence="1">430336</strain>
    </source>
</reference>
<sequence>MNKSISPGVLLLNQVRAGFISRGSTLHRWCLTNGVLYPNARQALMGGWNGPKGTLLRELIIRESGIVRGGDKKCVG</sequence>
<organism evidence="1">
    <name type="scientific">Salmonella enterica subsp. enterica serovar Kottbus</name>
    <dbReference type="NCBI Taxonomy" id="224727"/>
    <lineage>
        <taxon>Bacteria</taxon>
        <taxon>Pseudomonadati</taxon>
        <taxon>Pseudomonadota</taxon>
        <taxon>Gammaproteobacteria</taxon>
        <taxon>Enterobacterales</taxon>
        <taxon>Enterobacteriaceae</taxon>
        <taxon>Salmonella</taxon>
    </lineage>
</organism>
<comment type="caution">
    <text evidence="1">The sequence shown here is derived from an EMBL/GenBank/DDBJ whole genome shotgun (WGS) entry which is preliminary data.</text>
</comment>